<comment type="catalytic activity">
    <reaction evidence="17">
        <text>N(6)-methyl-L-lysyl(20)-[histone H4] + S-adenosyl-L-methionine = N(6),N(6)-dimethyl-L-lysyl(20)-[histone H4] + S-adenosyl-L-homocysteine + H(+)</text>
        <dbReference type="Rhea" id="RHEA:60348"/>
        <dbReference type="Rhea" id="RHEA-COMP:15555"/>
        <dbReference type="Rhea" id="RHEA-COMP:15556"/>
        <dbReference type="ChEBI" id="CHEBI:15378"/>
        <dbReference type="ChEBI" id="CHEBI:57856"/>
        <dbReference type="ChEBI" id="CHEBI:59789"/>
        <dbReference type="ChEBI" id="CHEBI:61929"/>
        <dbReference type="ChEBI" id="CHEBI:61976"/>
        <dbReference type="EC" id="2.1.1.362"/>
    </reaction>
    <physiologicalReaction direction="left-to-right" evidence="17">
        <dbReference type="Rhea" id="RHEA:60349"/>
    </physiologicalReaction>
</comment>
<feature type="region of interest" description="Disordered" evidence="18">
    <location>
        <begin position="1388"/>
        <end position="1407"/>
    </location>
</feature>
<feature type="region of interest" description="Disordered" evidence="18">
    <location>
        <begin position="897"/>
        <end position="938"/>
    </location>
</feature>
<dbReference type="Pfam" id="PF00856">
    <property type="entry name" value="SET"/>
    <property type="match status" value="1"/>
</dbReference>
<feature type="compositionally biased region" description="Basic and acidic residues" evidence="18">
    <location>
        <begin position="905"/>
        <end position="915"/>
    </location>
</feature>
<keyword evidence="6" id="KW-0678">Repressor</keyword>
<evidence type="ECO:0000256" key="2">
    <source>
        <dbReference type="ARBA" id="ARBA00004286"/>
    </source>
</evidence>
<evidence type="ECO:0000256" key="13">
    <source>
        <dbReference type="ARBA" id="ARBA00023242"/>
    </source>
</evidence>
<feature type="region of interest" description="Disordered" evidence="18">
    <location>
        <begin position="472"/>
        <end position="493"/>
    </location>
</feature>
<feature type="compositionally biased region" description="Polar residues" evidence="18">
    <location>
        <begin position="2189"/>
        <end position="2201"/>
    </location>
</feature>
<evidence type="ECO:0000256" key="15">
    <source>
        <dbReference type="ARBA" id="ARBA00031835"/>
    </source>
</evidence>
<keyword evidence="7" id="KW-0489">Methyltransferase</keyword>
<feature type="compositionally biased region" description="Basic residues" evidence="18">
    <location>
        <begin position="1600"/>
        <end position="1613"/>
    </location>
</feature>
<feature type="compositionally biased region" description="Polar residues" evidence="18">
    <location>
        <begin position="2304"/>
        <end position="2315"/>
    </location>
</feature>
<organism evidence="20 21">
    <name type="scientific">Albula goreensis</name>
    <dbReference type="NCBI Taxonomy" id="1534307"/>
    <lineage>
        <taxon>Eukaryota</taxon>
        <taxon>Metazoa</taxon>
        <taxon>Chordata</taxon>
        <taxon>Craniata</taxon>
        <taxon>Vertebrata</taxon>
        <taxon>Euteleostomi</taxon>
        <taxon>Actinopterygii</taxon>
        <taxon>Neopterygii</taxon>
        <taxon>Teleostei</taxon>
        <taxon>Albuliformes</taxon>
        <taxon>Albulidae</taxon>
        <taxon>Albula</taxon>
    </lineage>
</organism>
<keyword evidence="13" id="KW-0539">Nucleus</keyword>
<dbReference type="FunFam" id="1.10.10.1700:FF:000001">
    <property type="entry name" value="Histone-lysine N-methyltransferase"/>
    <property type="match status" value="1"/>
</dbReference>
<proteinExistence type="predicted"/>
<feature type="compositionally biased region" description="Polar residues" evidence="18">
    <location>
        <begin position="917"/>
        <end position="938"/>
    </location>
</feature>
<dbReference type="PANTHER" id="PTHR12977">
    <property type="entry name" value="SUPPRESSOR OF VARIEGATION 4-20-RELATED"/>
    <property type="match status" value="1"/>
</dbReference>
<dbReference type="InterPro" id="IPR039977">
    <property type="entry name" value="Suv4-20/Set9"/>
</dbReference>
<evidence type="ECO:0000256" key="3">
    <source>
        <dbReference type="ARBA" id="ARBA00012187"/>
    </source>
</evidence>
<feature type="compositionally biased region" description="Polar residues" evidence="18">
    <location>
        <begin position="472"/>
        <end position="483"/>
    </location>
</feature>
<dbReference type="InterPro" id="IPR001214">
    <property type="entry name" value="SET_dom"/>
</dbReference>
<feature type="compositionally biased region" description="Basic and acidic residues" evidence="18">
    <location>
        <begin position="1587"/>
        <end position="1599"/>
    </location>
</feature>
<evidence type="ECO:0000256" key="18">
    <source>
        <dbReference type="SAM" id="MobiDB-lite"/>
    </source>
</evidence>
<evidence type="ECO:0000256" key="9">
    <source>
        <dbReference type="ARBA" id="ARBA00022691"/>
    </source>
</evidence>
<feature type="region of interest" description="Disordered" evidence="18">
    <location>
        <begin position="2278"/>
        <end position="2316"/>
    </location>
</feature>
<evidence type="ECO:0000256" key="16">
    <source>
        <dbReference type="ARBA" id="ARBA00048602"/>
    </source>
</evidence>
<comment type="subcellular location">
    <subcellularLocation>
        <location evidence="2">Chromosome</location>
    </subcellularLocation>
    <subcellularLocation>
        <location evidence="1">Nucleus</location>
    </subcellularLocation>
</comment>
<comment type="catalytic activity">
    <reaction evidence="16">
        <text>N(6),N(6)-dimethyl-L-lysyl(20)-[histone H4] + S-adenosyl-L-methionine = N(6),N(6),N(6)-trimethyl-L-lysyl(20)-[histone H4] + S-adenosyl-L-homocysteine + H(+)</text>
        <dbReference type="Rhea" id="RHEA:61992"/>
        <dbReference type="Rhea" id="RHEA-COMP:15556"/>
        <dbReference type="Rhea" id="RHEA-COMP:15998"/>
        <dbReference type="ChEBI" id="CHEBI:15378"/>
        <dbReference type="ChEBI" id="CHEBI:57856"/>
        <dbReference type="ChEBI" id="CHEBI:59789"/>
        <dbReference type="ChEBI" id="CHEBI:61961"/>
        <dbReference type="ChEBI" id="CHEBI:61976"/>
    </reaction>
    <physiologicalReaction direction="left-to-right" evidence="16">
        <dbReference type="Rhea" id="RHEA:61993"/>
    </physiologicalReaction>
</comment>
<dbReference type="FunFam" id="2.170.270.10:FF:000006">
    <property type="entry name" value="Histone-lysine N-methyltransferase"/>
    <property type="match status" value="1"/>
</dbReference>
<evidence type="ECO:0000313" key="20">
    <source>
        <dbReference type="EMBL" id="KAI1896279.1"/>
    </source>
</evidence>
<feature type="compositionally biased region" description="Basic and acidic residues" evidence="18">
    <location>
        <begin position="2289"/>
        <end position="2303"/>
    </location>
</feature>
<evidence type="ECO:0000256" key="14">
    <source>
        <dbReference type="ARBA" id="ARBA00031786"/>
    </source>
</evidence>
<dbReference type="PROSITE" id="PS50280">
    <property type="entry name" value="SET"/>
    <property type="match status" value="1"/>
</dbReference>
<dbReference type="EC" id="2.1.1.361" evidence="3"/>
<dbReference type="PROSITE" id="PS51570">
    <property type="entry name" value="SAM_MT43_SUVAR420_2"/>
    <property type="match status" value="1"/>
</dbReference>
<keyword evidence="5" id="KW-0158">Chromosome</keyword>
<dbReference type="InterPro" id="IPR025790">
    <property type="entry name" value="Suv4-20_animal"/>
</dbReference>
<dbReference type="GO" id="GO:0005634">
    <property type="term" value="C:nucleus"/>
    <property type="evidence" value="ECO:0007669"/>
    <property type="project" value="UniProtKB-SubCell"/>
</dbReference>
<feature type="compositionally biased region" description="Basic and acidic residues" evidence="18">
    <location>
        <begin position="740"/>
        <end position="760"/>
    </location>
</feature>
<feature type="region of interest" description="Disordered" evidence="18">
    <location>
        <begin position="425"/>
        <end position="446"/>
    </location>
</feature>
<evidence type="ECO:0000256" key="17">
    <source>
        <dbReference type="ARBA" id="ARBA00048710"/>
    </source>
</evidence>
<evidence type="ECO:0000256" key="10">
    <source>
        <dbReference type="ARBA" id="ARBA00022853"/>
    </source>
</evidence>
<keyword evidence="9" id="KW-0949">S-adenosyl-L-methionine</keyword>
<reference evidence="20" key="1">
    <citation type="submission" date="2021-01" db="EMBL/GenBank/DDBJ databases">
        <authorList>
            <person name="Zahm M."/>
            <person name="Roques C."/>
            <person name="Cabau C."/>
            <person name="Klopp C."/>
            <person name="Donnadieu C."/>
            <person name="Jouanno E."/>
            <person name="Lampietro C."/>
            <person name="Louis A."/>
            <person name="Herpin A."/>
            <person name="Echchiki A."/>
            <person name="Berthelot C."/>
            <person name="Parey E."/>
            <person name="Roest-Crollius H."/>
            <person name="Braasch I."/>
            <person name="Postlethwait J."/>
            <person name="Bobe J."/>
            <person name="Montfort J."/>
            <person name="Bouchez O."/>
            <person name="Begum T."/>
            <person name="Mejri S."/>
            <person name="Adams A."/>
            <person name="Chen W.-J."/>
            <person name="Guiguen Y."/>
        </authorList>
    </citation>
    <scope>NUCLEOTIDE SEQUENCE</scope>
    <source>
        <tissue evidence="20">Blood</tissue>
    </source>
</reference>
<feature type="region of interest" description="Disordered" evidence="18">
    <location>
        <begin position="2187"/>
        <end position="2217"/>
    </location>
</feature>
<evidence type="ECO:0000259" key="19">
    <source>
        <dbReference type="PROSITE" id="PS50280"/>
    </source>
</evidence>
<dbReference type="GO" id="GO:0140941">
    <property type="term" value="F:histone H4K20me methyltransferase activity"/>
    <property type="evidence" value="ECO:0007669"/>
    <property type="project" value="UniProtKB-EC"/>
</dbReference>
<dbReference type="Gene3D" id="2.170.270.10">
    <property type="entry name" value="SET domain"/>
    <property type="match status" value="1"/>
</dbReference>
<keyword evidence="10" id="KW-0156">Chromatin regulator</keyword>
<evidence type="ECO:0000313" key="21">
    <source>
        <dbReference type="Proteomes" id="UP000829720"/>
    </source>
</evidence>
<evidence type="ECO:0000256" key="11">
    <source>
        <dbReference type="ARBA" id="ARBA00023015"/>
    </source>
</evidence>
<dbReference type="EC" id="2.1.1.362" evidence="4"/>
<dbReference type="GO" id="GO:0032259">
    <property type="term" value="P:methylation"/>
    <property type="evidence" value="ECO:0007669"/>
    <property type="project" value="UniProtKB-KW"/>
</dbReference>
<dbReference type="EMBL" id="JAERUA010000008">
    <property type="protein sequence ID" value="KAI1896279.1"/>
    <property type="molecule type" value="Genomic_DNA"/>
</dbReference>
<dbReference type="Proteomes" id="UP000829720">
    <property type="component" value="Unassembled WGS sequence"/>
</dbReference>
<name>A0A8T3DFN3_9TELE</name>
<feature type="region of interest" description="Disordered" evidence="18">
    <location>
        <begin position="1585"/>
        <end position="1619"/>
    </location>
</feature>
<dbReference type="GO" id="GO:0005694">
    <property type="term" value="C:chromosome"/>
    <property type="evidence" value="ECO:0007669"/>
    <property type="project" value="UniProtKB-SubCell"/>
</dbReference>
<dbReference type="Gene3D" id="1.10.10.1700">
    <property type="entry name" value="Histone-lysine N-methyltransferase"/>
    <property type="match status" value="1"/>
</dbReference>
<feature type="region of interest" description="Disordered" evidence="18">
    <location>
        <begin position="1248"/>
        <end position="1270"/>
    </location>
</feature>
<evidence type="ECO:0000256" key="8">
    <source>
        <dbReference type="ARBA" id="ARBA00022679"/>
    </source>
</evidence>
<keyword evidence="12" id="KW-0804">Transcription</keyword>
<evidence type="ECO:0000256" key="7">
    <source>
        <dbReference type="ARBA" id="ARBA00022603"/>
    </source>
</evidence>
<sequence length="2357" mass="264252">MEGCSRMTVRELCETDDLVTSLVLDPLLGFSTHKMNISPPPEVRRWGYLKETLLRFRRTHDFQATFDALIDGEWASGYFSGLGSHRQELLRQHLYSYLSAFLLESGIQIESCDRYSSETNGAKITSTRHWSVGERVEVLQGCIAELSPTDSEMLRAGVNDFSVMYSTRKRCAQLWLGPAAFINHDCRPNCKFVPGDRNGACVKVIRPIVPGEEITCYYGDSFFGEDNEMCECCTCERRGEGSFRPVEGEVTSEAQSGVTGKKYSLRETDLRLKRETGHSITWTAPALKNRALSSTLSHSQRLKKHSLAFSSNYRRKRNRWGHDEKRRRTDERQRQMWQNLMISALPHVIFKDLRVSLQRCPIDLLLKSGVPNGGCMASFLTENLTPVVPVAEGEAITEEAEIMNEASLEPDFELNLQPFSLLSSIQSSGHDGQSSQRKNSVKAPSLKLVERSPVVTESGISLRTRSMTGKIKTFSSTPSNSSIRGRVATHSGSSITCNNRNDSTERCNITAVCSIINTNDDAIASSGSSNAVCGPDLMDQKKCQMKKEGSGSIRIDGSDRILRSSKCCNSKSSMNVPVDSKDEGHNRKHCIPRTSHLTPVCLSTLPFLSSGTCPPSFNCQLTVDLVRLSSLDIDRLVEEQRNTHETQKGGAAGGLSEAQIVHETRALRSLQNSKEKNDKDIPRLGGKNGVREMGFRAVNAATLKHENGLNVITGFAGVEGETDGRGCFTGVDTASLGGGSEDRESTRKERAENIGGKEDVGGENMQRLNDKDAQEAAQRGCIQAEAEKLNAQPIEWKDRKSVVIRQVRVLLCDIFKKRGLEKGRDGDWGRMCSTEKEAAINGQEMQLLESHKERKNMQDSTVNKWVSKNRDISEEKDLNSSVKTQSVSFDERIQNEMEINSQDVPEDHPVCRWEPETPQSQPSASESHAITKSSLKPRVNISTQPQVQAMIPLKKRMPRKTVDVGRCELGLKAAISEEGSKDLGERQIKSFSEPKLGLNLHSCDIIDMGIESNEGEKQNVQSLGYEFKSSLRTVEPGIVTEKKAFCRNLRRLSSRVGREAYMSVCQNRTEWLSKRLRPKVDRVGKGEVKEIEPGEIGRDIEEAYSNFVGITERRGMESLENVAIDVQEKNALKQVQLEEVCEKIRAERDSRESEDLNVDSSAIKNGRSSGKNQENIDPVVDKETKSREVIGTQNKIQGKEDTEVVNEGSEDRLTEVQISSGFQGQMKGRQESGSLRIRLKRKAGGEWELEKGDCEDKNTAEDRSPESEEQVFEPFRAILDSVSNLNFEMERALQDERDKESCVQPARRRKQDTWEGERKILNKLKRKVKGKCKIDGDSSNFSERRTVKEISRQLRKVGNGREKVKMSISMEDSQSYKMKLRRNDRNGKDMMEVGSHRDFDGKARGDEEVGECPLMKEFKQEPTEDSEGENEKEMIFMKSEGDETWLRIQLRRKTEGGWEAVHPGYREQRVEERSTCWMEREDKQENQEGSRVIARGEVTREYDQTFKRHFREVSKFQELKGDEVCQTVCSSSRHLKRRSKCKTLRQTSRGPAKMESFNVPLSLSPLSLYSPHDCTNDATFSVHQNRKGVDEGEQEDIRRSVRKMQPRNGREHRRSQEGRQTICPSLSLLQIDKSCLTLSALASSKQAQTSHEGVNNTTNSTSSQFQLKIESLPDKLLPTTDGTNSCQGVLDTQCLNLEGFYQIPLQSTLQPPLTEMCPVEEQQLPEPFREEFSQTPSDSWQPRTPTLDRPNLFNSFTVGRDLQSFQHVSVPKTHSLSMGESYTSTKEKASFSLPRSNFPSVSGSELQRMQPVLDKNVIFHTRENLKMQSPHLANENQFSGKDQLMSGILLSPGCKPHSSISHVNTPSYSISSRGRSSSLDRAKVEMVSFDKPTIGCRQKSEFISASQKAQESFSLETENYLAKLNNSQFRNKSVVFPQSHTPACGNKSVHIYDRNATVCQTSHPMENAPDGKHHPFHPNLCKDASAGCSPNLLYKPQDAKSGYCDPEVRKLHYEAQRSKFRSHAVLQGSYPEYGFGSGKAAGVEVSNDPNRSLSSVKIHPVNYLSSIKDTVTFEKPMSDKSHDCYGAADKLTNFHTPPSFPSSVDQCYCLPSCKTLRDKSKTLATFVNPQPTFDFSPNSAPLAKHTVKSNCTYPPEQLQPAFSNGQSFTDPDYYSCAYNPSVSPYDRCQSISQHGSPQITHSPLPDKQAPVSKPMSYGQSSPYVFNVRGDCTVPQGHRQGESFTNSPLSSSSSYSYHYHMEPSGTEATVVVEQSGPSVSSVGGFVSQMDNEKMQSEERRRRDLQQPSSAHNRPTCSVSYSFPPSSFSFSAPHPDRKPKRLRLVLTDRAVDLDLQYTD</sequence>
<evidence type="ECO:0000256" key="1">
    <source>
        <dbReference type="ARBA" id="ARBA00004123"/>
    </source>
</evidence>
<keyword evidence="21" id="KW-1185">Reference proteome</keyword>
<protein>
    <recommendedName>
        <fullName evidence="14">[histone H4]-N-methyl-L-lysine20 N-methyltransferase KMT5B</fullName>
        <ecNumber evidence="3">2.1.1.361</ecNumber>
        <ecNumber evidence="4">2.1.1.362</ecNumber>
    </recommendedName>
    <alternativeName>
        <fullName evidence="15">[histone H4]-lysine20 N-methyltransferase KMT5B</fullName>
    </alternativeName>
</protein>
<dbReference type="InterPro" id="IPR041938">
    <property type="entry name" value="Hist-Lys_N-MTase_N"/>
</dbReference>
<keyword evidence="8" id="KW-0808">Transferase</keyword>
<dbReference type="SUPFAM" id="SSF82199">
    <property type="entry name" value="SET domain"/>
    <property type="match status" value="1"/>
</dbReference>
<feature type="region of interest" description="Disordered" evidence="18">
    <location>
        <begin position="730"/>
        <end position="764"/>
    </location>
</feature>
<feature type="compositionally biased region" description="Polar residues" evidence="18">
    <location>
        <begin position="425"/>
        <end position="438"/>
    </location>
</feature>
<keyword evidence="11" id="KW-0805">Transcription regulation</keyword>
<feature type="compositionally biased region" description="Basic and acidic residues" evidence="18">
    <location>
        <begin position="1248"/>
        <end position="1266"/>
    </location>
</feature>
<dbReference type="OrthoDB" id="6627536at2759"/>
<comment type="caution">
    <text evidence="20">The sequence shown here is derived from an EMBL/GenBank/DDBJ whole genome shotgun (WGS) entry which is preliminary data.</text>
</comment>
<gene>
    <name evidence="20" type="ORF">AGOR_G00093160</name>
</gene>
<evidence type="ECO:0000256" key="12">
    <source>
        <dbReference type="ARBA" id="ARBA00023163"/>
    </source>
</evidence>
<feature type="region of interest" description="Disordered" evidence="18">
    <location>
        <begin position="1146"/>
        <end position="1184"/>
    </location>
</feature>
<evidence type="ECO:0000256" key="6">
    <source>
        <dbReference type="ARBA" id="ARBA00022491"/>
    </source>
</evidence>
<evidence type="ECO:0000256" key="4">
    <source>
        <dbReference type="ARBA" id="ARBA00012188"/>
    </source>
</evidence>
<accession>A0A8T3DFN3</accession>
<dbReference type="PANTHER" id="PTHR12977:SF4">
    <property type="entry name" value="HISTONE-LYSINE N-METHYLTRANSFERASE KMT5B"/>
    <property type="match status" value="1"/>
</dbReference>
<dbReference type="GO" id="GO:0140944">
    <property type="term" value="F:histone H4K20 monomethyltransferase activity"/>
    <property type="evidence" value="ECO:0007669"/>
    <property type="project" value="UniProtKB-EC"/>
</dbReference>
<feature type="compositionally biased region" description="Polar residues" evidence="18">
    <location>
        <begin position="1158"/>
        <end position="1175"/>
    </location>
</feature>
<dbReference type="InterPro" id="IPR046341">
    <property type="entry name" value="SET_dom_sf"/>
</dbReference>
<feature type="domain" description="SET" evidence="19">
    <location>
        <begin position="105"/>
        <end position="219"/>
    </location>
</feature>
<dbReference type="SMART" id="SM00317">
    <property type="entry name" value="SET"/>
    <property type="match status" value="1"/>
</dbReference>
<evidence type="ECO:0000256" key="5">
    <source>
        <dbReference type="ARBA" id="ARBA00022454"/>
    </source>
</evidence>